<gene>
    <name evidence="1" type="primary">Necator_chrIII.g12319</name>
    <name evidence="1" type="ORF">RB195_011553</name>
</gene>
<dbReference type="EMBL" id="JAVFWL010000003">
    <property type="protein sequence ID" value="KAK6744904.1"/>
    <property type="molecule type" value="Genomic_DNA"/>
</dbReference>
<organism evidence="1 2">
    <name type="scientific">Necator americanus</name>
    <name type="common">Human hookworm</name>
    <dbReference type="NCBI Taxonomy" id="51031"/>
    <lineage>
        <taxon>Eukaryota</taxon>
        <taxon>Metazoa</taxon>
        <taxon>Ecdysozoa</taxon>
        <taxon>Nematoda</taxon>
        <taxon>Chromadorea</taxon>
        <taxon>Rhabditida</taxon>
        <taxon>Rhabditina</taxon>
        <taxon>Rhabditomorpha</taxon>
        <taxon>Strongyloidea</taxon>
        <taxon>Ancylostomatidae</taxon>
        <taxon>Bunostominae</taxon>
        <taxon>Necator</taxon>
    </lineage>
</organism>
<dbReference type="Proteomes" id="UP001303046">
    <property type="component" value="Unassembled WGS sequence"/>
</dbReference>
<accession>A0ABR1D2X4</accession>
<keyword evidence="2" id="KW-1185">Reference proteome</keyword>
<reference evidence="1 2" key="1">
    <citation type="submission" date="2023-08" db="EMBL/GenBank/DDBJ databases">
        <title>A Necator americanus chromosomal reference genome.</title>
        <authorList>
            <person name="Ilik V."/>
            <person name="Petrzelkova K.J."/>
            <person name="Pardy F."/>
            <person name="Fuh T."/>
            <person name="Niatou-Singa F.S."/>
            <person name="Gouil Q."/>
            <person name="Baker L."/>
            <person name="Ritchie M.E."/>
            <person name="Jex A.R."/>
            <person name="Gazzola D."/>
            <person name="Li H."/>
            <person name="Toshio Fujiwara R."/>
            <person name="Zhan B."/>
            <person name="Aroian R.V."/>
            <person name="Pafco B."/>
            <person name="Schwarz E.M."/>
        </authorList>
    </citation>
    <scope>NUCLEOTIDE SEQUENCE [LARGE SCALE GENOMIC DNA]</scope>
    <source>
        <strain evidence="1 2">Aroian</strain>
        <tissue evidence="1">Whole animal</tissue>
    </source>
</reference>
<protein>
    <submittedName>
        <fullName evidence="1">Uncharacterized protein</fullName>
    </submittedName>
</protein>
<name>A0ABR1D2X4_NECAM</name>
<comment type="caution">
    <text evidence="1">The sequence shown here is derived from an EMBL/GenBank/DDBJ whole genome shotgun (WGS) entry which is preliminary data.</text>
</comment>
<sequence>MRDSLGILAKLGYVEKTCQEFSSPSRAAADVARWWRTLKKLPFLLNDMSRLVNIRANVTSCVPAMQEISGQPAKNVAAKALREELCNYSVPESITAEIYHREFSAVHFIFSLC</sequence>
<evidence type="ECO:0000313" key="2">
    <source>
        <dbReference type="Proteomes" id="UP001303046"/>
    </source>
</evidence>
<proteinExistence type="predicted"/>
<evidence type="ECO:0000313" key="1">
    <source>
        <dbReference type="EMBL" id="KAK6744904.1"/>
    </source>
</evidence>